<accession>A0A0A2LLE0</accession>
<dbReference type="STRING" id="40296.A0A0A2LLE0"/>
<organism evidence="1 2">
    <name type="scientific">Penicillium italicum</name>
    <name type="common">Blue mold</name>
    <dbReference type="NCBI Taxonomy" id="40296"/>
    <lineage>
        <taxon>Eukaryota</taxon>
        <taxon>Fungi</taxon>
        <taxon>Dikarya</taxon>
        <taxon>Ascomycota</taxon>
        <taxon>Pezizomycotina</taxon>
        <taxon>Eurotiomycetes</taxon>
        <taxon>Eurotiomycetidae</taxon>
        <taxon>Eurotiales</taxon>
        <taxon>Aspergillaceae</taxon>
        <taxon>Penicillium</taxon>
    </lineage>
</organism>
<gene>
    <name evidence="1" type="ORF">PITC_024220</name>
</gene>
<proteinExistence type="predicted"/>
<sequence length="159" mass="18419">MRVYIYNPLCGLKSPGNNPRSTPTDTILKSITPIIHSAAQYLIAHSFWRHNYNFNTTNKTQLLHIVNSSDTPGKSELDFHGSPDSSGPVVGVCKFRYFSSVCQINLGDPERPNKMDWEYLHKQGFVKRIYWFRMQLDDGTKQTFNWKRTHSRVNVFFSS</sequence>
<dbReference type="AlphaFoldDB" id="A0A0A2LLE0"/>
<evidence type="ECO:0000313" key="2">
    <source>
        <dbReference type="Proteomes" id="UP000030104"/>
    </source>
</evidence>
<comment type="caution">
    <text evidence="1">The sequence shown here is derived from an EMBL/GenBank/DDBJ whole genome shotgun (WGS) entry which is preliminary data.</text>
</comment>
<dbReference type="Proteomes" id="UP000030104">
    <property type="component" value="Unassembled WGS sequence"/>
</dbReference>
<protein>
    <submittedName>
        <fullName evidence="1">Uncharacterized protein</fullName>
    </submittedName>
</protein>
<evidence type="ECO:0000313" key="1">
    <source>
        <dbReference type="EMBL" id="KGO77180.1"/>
    </source>
</evidence>
<reference evidence="1 2" key="1">
    <citation type="journal article" date="2015" name="Mol. Plant Microbe Interact.">
        <title>Genome, transcriptome, and functional analyses of Penicillium expansum provide new insights into secondary metabolism and pathogenicity.</title>
        <authorList>
            <person name="Ballester A.R."/>
            <person name="Marcet-Houben M."/>
            <person name="Levin E."/>
            <person name="Sela N."/>
            <person name="Selma-Lazaro C."/>
            <person name="Carmona L."/>
            <person name="Wisniewski M."/>
            <person name="Droby S."/>
            <person name="Gonzalez-Candelas L."/>
            <person name="Gabaldon T."/>
        </authorList>
    </citation>
    <scope>NUCLEOTIDE SEQUENCE [LARGE SCALE GENOMIC DNA]</scope>
    <source>
        <strain evidence="1 2">PHI-1</strain>
    </source>
</reference>
<dbReference type="EMBL" id="JQGA01000215">
    <property type="protein sequence ID" value="KGO77180.1"/>
    <property type="molecule type" value="Genomic_DNA"/>
</dbReference>
<dbReference type="OrthoDB" id="3431997at2759"/>
<dbReference type="PhylomeDB" id="A0A0A2LLE0"/>
<dbReference type="HOGENOM" id="CLU_1661380_0_0_1"/>
<keyword evidence="2" id="KW-1185">Reference proteome</keyword>
<name>A0A0A2LLE0_PENIT</name>